<dbReference type="EMBL" id="LS483466">
    <property type="protein sequence ID" value="SQI19182.1"/>
    <property type="molecule type" value="Genomic_DNA"/>
</dbReference>
<gene>
    <name evidence="1" type="ORF">NCTC7307_00079</name>
</gene>
<accession>A0A2X4TC90</accession>
<keyword evidence="2" id="KW-1185">Reference proteome</keyword>
<sequence>MATITGRTLKARDAVVKATLSAGGQMLSAAKVTFIGDAKTAMLMSLNVDKFNVLANGGGCRHLYRLR</sequence>
<protein>
    <submittedName>
        <fullName evidence="1">Uncharacterized protein</fullName>
    </submittedName>
</protein>
<evidence type="ECO:0000313" key="2">
    <source>
        <dbReference type="Proteomes" id="UP000248731"/>
    </source>
</evidence>
<name>A0A2X4TC90_SALER</name>
<proteinExistence type="predicted"/>
<dbReference type="Proteomes" id="UP000248731">
    <property type="component" value="Chromosome 1"/>
</dbReference>
<evidence type="ECO:0000313" key="1">
    <source>
        <dbReference type="EMBL" id="SQI19182.1"/>
    </source>
</evidence>
<organism evidence="1 2">
    <name type="scientific">Salmonella enterica subsp. arizonae</name>
    <dbReference type="NCBI Taxonomy" id="59203"/>
    <lineage>
        <taxon>Bacteria</taxon>
        <taxon>Pseudomonadati</taxon>
        <taxon>Pseudomonadota</taxon>
        <taxon>Gammaproteobacteria</taxon>
        <taxon>Enterobacterales</taxon>
        <taxon>Enterobacteriaceae</taxon>
        <taxon>Salmonella</taxon>
    </lineage>
</organism>
<dbReference type="AlphaFoldDB" id="A0A2X4TC90"/>
<reference evidence="1 2" key="1">
    <citation type="submission" date="2018-06" db="EMBL/GenBank/DDBJ databases">
        <authorList>
            <consortium name="Pathogen Informatics"/>
            <person name="Doyle S."/>
        </authorList>
    </citation>
    <scope>NUCLEOTIDE SEQUENCE [LARGE SCALE GENOMIC DNA]</scope>
    <source>
        <strain evidence="1 2">NCTC7307</strain>
    </source>
</reference>